<comment type="similarity">
    <text evidence="1">Belongs to the universal ribosomal protein uL18 family.</text>
</comment>
<dbReference type="Pfam" id="PF00861">
    <property type="entry name" value="Ribosomal_L18p"/>
    <property type="match status" value="1"/>
</dbReference>
<proteinExistence type="inferred from homology"/>
<dbReference type="Pfam" id="PF14364">
    <property type="entry name" value="DUF4408"/>
    <property type="match status" value="1"/>
</dbReference>
<dbReference type="PANTHER" id="PTHR35762:SF5">
    <property type="entry name" value="DUF4408 DOMAIN-CONTAINING PROTEIN"/>
    <property type="match status" value="1"/>
</dbReference>
<dbReference type="SUPFAM" id="SSF53137">
    <property type="entry name" value="Translational machinery components"/>
    <property type="match status" value="1"/>
</dbReference>
<dbReference type="InterPro" id="IPR005484">
    <property type="entry name" value="Ribosomal_uL18_bac/plant/anim"/>
</dbReference>
<evidence type="ECO:0000259" key="5">
    <source>
        <dbReference type="Pfam" id="PF14364"/>
    </source>
</evidence>
<dbReference type="CDD" id="cd00432">
    <property type="entry name" value="Ribosomal_L18_L5e"/>
    <property type="match status" value="1"/>
</dbReference>
<dbReference type="EMBL" id="JBCGBO010000007">
    <property type="protein sequence ID" value="KAK9188654.1"/>
    <property type="molecule type" value="Genomic_DNA"/>
</dbReference>
<dbReference type="PANTHER" id="PTHR35762">
    <property type="entry name" value="TRANSMEMBRANE PROTEIN"/>
    <property type="match status" value="1"/>
</dbReference>
<dbReference type="GO" id="GO:0003735">
    <property type="term" value="F:structural constituent of ribosome"/>
    <property type="evidence" value="ECO:0007669"/>
    <property type="project" value="InterPro"/>
</dbReference>
<dbReference type="InterPro" id="IPR057268">
    <property type="entry name" value="Ribosomal_L18"/>
</dbReference>
<dbReference type="GO" id="GO:0006412">
    <property type="term" value="P:translation"/>
    <property type="evidence" value="ECO:0007669"/>
    <property type="project" value="InterPro"/>
</dbReference>
<protein>
    <recommendedName>
        <fullName evidence="5">DUF4408 domain-containing protein</fullName>
    </recommendedName>
</protein>
<evidence type="ECO:0000256" key="4">
    <source>
        <dbReference type="SAM" id="MobiDB-lite"/>
    </source>
</evidence>
<evidence type="ECO:0000313" key="6">
    <source>
        <dbReference type="EMBL" id="KAK9188654.1"/>
    </source>
</evidence>
<dbReference type="InterPro" id="IPR025520">
    <property type="entry name" value="DUF4408"/>
</dbReference>
<evidence type="ECO:0000256" key="3">
    <source>
        <dbReference type="ARBA" id="ARBA00023274"/>
    </source>
</evidence>
<dbReference type="Proteomes" id="UP001428341">
    <property type="component" value="Unassembled WGS sequence"/>
</dbReference>
<evidence type="ECO:0000256" key="1">
    <source>
        <dbReference type="ARBA" id="ARBA00007116"/>
    </source>
</evidence>
<name>A0AAP0M2S8_9ROSI</name>
<feature type="compositionally biased region" description="Basic and acidic residues" evidence="4">
    <location>
        <begin position="212"/>
        <end position="231"/>
    </location>
</feature>
<evidence type="ECO:0000313" key="7">
    <source>
        <dbReference type="Proteomes" id="UP001428341"/>
    </source>
</evidence>
<dbReference type="GO" id="GO:1990904">
    <property type="term" value="C:ribonucleoprotein complex"/>
    <property type="evidence" value="ECO:0007669"/>
    <property type="project" value="UniProtKB-KW"/>
</dbReference>
<keyword evidence="7" id="KW-1185">Reference proteome</keyword>
<reference evidence="6 7" key="1">
    <citation type="submission" date="2024-05" db="EMBL/GenBank/DDBJ databases">
        <title>Haplotype-resolved chromosome-level genome assembly of Huyou (Citrus changshanensis).</title>
        <authorList>
            <person name="Miao C."/>
            <person name="Chen W."/>
            <person name="Wu Y."/>
            <person name="Wang L."/>
            <person name="Zhao S."/>
            <person name="Grierson D."/>
            <person name="Xu C."/>
            <person name="Chen K."/>
        </authorList>
    </citation>
    <scope>NUCLEOTIDE SEQUENCE [LARGE SCALE GENOMIC DNA]</scope>
    <source>
        <strain evidence="6">01-14</strain>
        <tissue evidence="6">Leaf</tissue>
    </source>
</reference>
<sequence>MVVPPPHRPLKLTNLLKPYVLKMHLTNKYVSAQVVHSPTATVASSASSQEKALRSTIGCTRDVAAASKIGKLLGERLLLKDIPAVSVLLKREQRYHGLACSVFCCHAYRFCSLSCTYCSVEQFLFMHVPHIWSSFSSPKCIFIIANVIIAFLVGESNFMGSSGNSSSPATDLYDEYVRRSRTRLRARVAAQKIDEKKPHEQIVERSVKRVHQVKDVDKGKQTKVEQEKEKDDGDQEEPGLPAEELNKRVEEFIARVNKQRWLEERKLICCKA</sequence>
<accession>A0AAP0M2S8</accession>
<evidence type="ECO:0000256" key="2">
    <source>
        <dbReference type="ARBA" id="ARBA00022980"/>
    </source>
</evidence>
<keyword evidence="2" id="KW-0689">Ribosomal protein</keyword>
<feature type="domain" description="DUF4408" evidence="5">
    <location>
        <begin position="129"/>
        <end position="158"/>
    </location>
</feature>
<organism evidence="6 7">
    <name type="scientific">Citrus x changshan-huyou</name>
    <dbReference type="NCBI Taxonomy" id="2935761"/>
    <lineage>
        <taxon>Eukaryota</taxon>
        <taxon>Viridiplantae</taxon>
        <taxon>Streptophyta</taxon>
        <taxon>Embryophyta</taxon>
        <taxon>Tracheophyta</taxon>
        <taxon>Spermatophyta</taxon>
        <taxon>Magnoliopsida</taxon>
        <taxon>eudicotyledons</taxon>
        <taxon>Gunneridae</taxon>
        <taxon>Pentapetalae</taxon>
        <taxon>rosids</taxon>
        <taxon>malvids</taxon>
        <taxon>Sapindales</taxon>
        <taxon>Rutaceae</taxon>
        <taxon>Aurantioideae</taxon>
        <taxon>Citrus</taxon>
    </lineage>
</organism>
<comment type="caution">
    <text evidence="6">The sequence shown here is derived from an EMBL/GenBank/DDBJ whole genome shotgun (WGS) entry which is preliminary data.</text>
</comment>
<gene>
    <name evidence="6" type="ORF">WN944_020059</name>
</gene>
<keyword evidence="3" id="KW-0687">Ribonucleoprotein</keyword>
<dbReference type="AlphaFoldDB" id="A0AAP0M2S8"/>
<dbReference type="GO" id="GO:0005840">
    <property type="term" value="C:ribosome"/>
    <property type="evidence" value="ECO:0007669"/>
    <property type="project" value="UniProtKB-KW"/>
</dbReference>
<dbReference type="Gene3D" id="3.30.420.100">
    <property type="match status" value="1"/>
</dbReference>
<feature type="region of interest" description="Disordered" evidence="4">
    <location>
        <begin position="212"/>
        <end position="244"/>
    </location>
</feature>